<evidence type="ECO:0000313" key="5">
    <source>
        <dbReference type="EMBL" id="KAK2100405.1"/>
    </source>
</evidence>
<protein>
    <submittedName>
        <fullName evidence="5">Uncharacterized protein</fullName>
    </submittedName>
</protein>
<dbReference type="InterPro" id="IPR023395">
    <property type="entry name" value="MCP_dom_sf"/>
</dbReference>
<evidence type="ECO:0000313" key="6">
    <source>
        <dbReference type="Proteomes" id="UP001266305"/>
    </source>
</evidence>
<comment type="subcellular location">
    <subcellularLocation>
        <location evidence="1">Membrane</location>
        <topology evidence="1">Multi-pass membrane protein</topology>
    </subcellularLocation>
</comment>
<sequence>MCPVPPACLVSKCHVLLHCLAMLAREEGPHSLYKGSSALLFWDSHSFATYFLSYAVFCSTAWYPVMGAIVGQGWQVQCEANRSPPQQPSGRAGSHLPQLHLLMDTDLDDVCGLNAVLCSAEQNSQNKRWLHIQGITSSRKLSLPDHQAAPRHLLLCSRGARLDVWSLIYLPSSHKSQRAV</sequence>
<dbReference type="InterPro" id="IPR018108">
    <property type="entry name" value="MCP_transmembrane"/>
</dbReference>
<name>A0ABQ9UUC5_SAGOE</name>
<reference evidence="5 6" key="1">
    <citation type="submission" date="2023-05" db="EMBL/GenBank/DDBJ databases">
        <title>B98-5 Cell Line De Novo Hybrid Assembly: An Optical Mapping Approach.</title>
        <authorList>
            <person name="Kananen K."/>
            <person name="Auerbach J.A."/>
            <person name="Kautto E."/>
            <person name="Blachly J.S."/>
        </authorList>
    </citation>
    <scope>NUCLEOTIDE SEQUENCE [LARGE SCALE GENOMIC DNA]</scope>
    <source>
        <strain evidence="5">B95-8</strain>
        <tissue evidence="5">Cell line</tissue>
    </source>
</reference>
<comment type="caution">
    <text evidence="5">The sequence shown here is derived from an EMBL/GenBank/DDBJ whole genome shotgun (WGS) entry which is preliminary data.</text>
</comment>
<keyword evidence="6" id="KW-1185">Reference proteome</keyword>
<proteinExistence type="inferred from homology"/>
<evidence type="ECO:0000256" key="3">
    <source>
        <dbReference type="ARBA" id="ARBA00022692"/>
    </source>
</evidence>
<dbReference type="Gene3D" id="1.50.40.10">
    <property type="entry name" value="Mitochondrial carrier domain"/>
    <property type="match status" value="1"/>
</dbReference>
<gene>
    <name evidence="5" type="ORF">P7K49_021753</name>
</gene>
<organism evidence="5 6">
    <name type="scientific">Saguinus oedipus</name>
    <name type="common">Cotton-top tamarin</name>
    <name type="synonym">Oedipomidas oedipus</name>
    <dbReference type="NCBI Taxonomy" id="9490"/>
    <lineage>
        <taxon>Eukaryota</taxon>
        <taxon>Metazoa</taxon>
        <taxon>Chordata</taxon>
        <taxon>Craniata</taxon>
        <taxon>Vertebrata</taxon>
        <taxon>Euteleostomi</taxon>
        <taxon>Mammalia</taxon>
        <taxon>Eutheria</taxon>
        <taxon>Euarchontoglires</taxon>
        <taxon>Primates</taxon>
        <taxon>Haplorrhini</taxon>
        <taxon>Platyrrhini</taxon>
        <taxon>Cebidae</taxon>
        <taxon>Callitrichinae</taxon>
        <taxon>Saguinus</taxon>
    </lineage>
</organism>
<evidence type="ECO:0000256" key="4">
    <source>
        <dbReference type="ARBA" id="ARBA00023136"/>
    </source>
</evidence>
<evidence type="ECO:0000256" key="2">
    <source>
        <dbReference type="ARBA" id="ARBA00006375"/>
    </source>
</evidence>
<dbReference type="EMBL" id="JASSZA010000010">
    <property type="protein sequence ID" value="KAK2100405.1"/>
    <property type="molecule type" value="Genomic_DNA"/>
</dbReference>
<keyword evidence="4" id="KW-0472">Membrane</keyword>
<dbReference type="Proteomes" id="UP001266305">
    <property type="component" value="Unassembled WGS sequence"/>
</dbReference>
<evidence type="ECO:0000256" key="1">
    <source>
        <dbReference type="ARBA" id="ARBA00004141"/>
    </source>
</evidence>
<dbReference type="Pfam" id="PF00153">
    <property type="entry name" value="Mito_carr"/>
    <property type="match status" value="1"/>
</dbReference>
<keyword evidence="3" id="KW-0812">Transmembrane</keyword>
<dbReference type="SUPFAM" id="SSF103506">
    <property type="entry name" value="Mitochondrial carrier"/>
    <property type="match status" value="1"/>
</dbReference>
<accession>A0ABQ9UUC5</accession>
<comment type="similarity">
    <text evidence="2">Belongs to the mitochondrial carrier (TC 2.A.29) family.</text>
</comment>